<keyword evidence="1" id="KW-0812">Transmembrane</keyword>
<protein>
    <submittedName>
        <fullName evidence="2">Uncharacterized protein</fullName>
    </submittedName>
</protein>
<evidence type="ECO:0000313" key="2">
    <source>
        <dbReference type="EMBL" id="QHS85944.1"/>
    </source>
</evidence>
<organism evidence="2">
    <name type="scientific">viral metagenome</name>
    <dbReference type="NCBI Taxonomy" id="1070528"/>
    <lineage>
        <taxon>unclassified sequences</taxon>
        <taxon>metagenomes</taxon>
        <taxon>organismal metagenomes</taxon>
    </lineage>
</organism>
<accession>A0A6C0B2B9</accession>
<keyword evidence="1" id="KW-1133">Transmembrane helix</keyword>
<dbReference type="AlphaFoldDB" id="A0A6C0B2B9"/>
<dbReference type="EMBL" id="MN739050">
    <property type="protein sequence ID" value="QHS85944.1"/>
    <property type="molecule type" value="Genomic_DNA"/>
</dbReference>
<keyword evidence="1" id="KW-0472">Membrane</keyword>
<proteinExistence type="predicted"/>
<feature type="transmembrane region" description="Helical" evidence="1">
    <location>
        <begin position="6"/>
        <end position="27"/>
    </location>
</feature>
<sequence>MSWHHNVPVWLSLTVAGILVYCAMTYFSRQHFVPEFLDQGNVEKTQAGSVSSYRQETNFVRPDGRFDAPPIQGVESPFRVNLFNSYIP</sequence>
<reference evidence="2" key="1">
    <citation type="journal article" date="2020" name="Nature">
        <title>Giant virus diversity and host interactions through global metagenomics.</title>
        <authorList>
            <person name="Schulz F."/>
            <person name="Roux S."/>
            <person name="Paez-Espino D."/>
            <person name="Jungbluth S."/>
            <person name="Walsh D.A."/>
            <person name="Denef V.J."/>
            <person name="McMahon K.D."/>
            <person name="Konstantinidis K.T."/>
            <person name="Eloe-Fadrosh E.A."/>
            <person name="Kyrpides N.C."/>
            <person name="Woyke T."/>
        </authorList>
    </citation>
    <scope>NUCLEOTIDE SEQUENCE</scope>
    <source>
        <strain evidence="2">GVMAG-M-3300009185-7</strain>
    </source>
</reference>
<name>A0A6C0B2B9_9ZZZZ</name>
<evidence type="ECO:0000256" key="1">
    <source>
        <dbReference type="SAM" id="Phobius"/>
    </source>
</evidence>